<keyword evidence="2" id="KW-0732">Signal</keyword>
<comment type="caution">
    <text evidence="4">The sequence shown here is derived from an EMBL/GenBank/DDBJ whole genome shotgun (WGS) entry which is preliminary data.</text>
</comment>
<feature type="region of interest" description="Disordered" evidence="1">
    <location>
        <begin position="186"/>
        <end position="219"/>
    </location>
</feature>
<organism evidence="4 5">
    <name type="scientific">Paenibacillus phoenicis</name>
    <dbReference type="NCBI Taxonomy" id="554117"/>
    <lineage>
        <taxon>Bacteria</taxon>
        <taxon>Bacillati</taxon>
        <taxon>Bacillota</taxon>
        <taxon>Bacilli</taxon>
        <taxon>Bacillales</taxon>
        <taxon>Paenibacillaceae</taxon>
        <taxon>Paenibacillus</taxon>
    </lineage>
</organism>
<feature type="compositionally biased region" description="Pro residues" evidence="1">
    <location>
        <begin position="190"/>
        <end position="206"/>
    </location>
</feature>
<sequence>MKRMLQRRMAGVICLTLLAALFWPGMPIASSAADPEKLPKAEETSSEPVQFVKDEGSIALEFTDVNAAAGSFEGKADYLALFTSGATVTDAAYEPVSEVRVAEGQVAVTVDAEGIVQEVVGPLDDPPTTWDAERMLPIPEGGYLVLAGGKSSWDESAYRPALFQEYHLGDQVKLMRAGVEVTAADFIPATPDPDPEPAPEPPPAAEPEPEPDPDPEPALPELMLLTEDQTIVDIPVIEVAGFVANYDEQLELGVTVNGDQVELSADGVFRENVYLSAGANAVTVILLQAGEELEREILTIMYEPSENQDYIEVEAAPKDISIDIDGPRIKIDYVDKDVTGVPNIVALFTRDYGESIEIPQFNVAVQVDANNRVLQVINPSINGQPPVWTGPTLLEIPEEGYVLMAQDDSYAGNYIKRFLAENFKAGDIIKLRKNGEVVSVRDLMSGNGPIARLKVNNQRMYTVTEDHTILSGIIENIDDPAAIQLLVNGTSVPFEADGSFSYSYPLTKGTNYIEMRVLKNEIEQDRRDLAVFARDHLASDKEVILWVDQASNAKKFQTSEQVRAFLQKAKDSGVTSIALDVKGVEGYVSYKKNDLTGRPYVSELQAPGRAGANPDLDLLQEFIDHGHDLGLEIHAVVNVFAEGSIAYNEYAVLNDHLDWEERVHYAENNGEIKRLRESAKQGLVAFVNPANDEVREFELKTFEEILKNYDVDGVVHDRGRYDNEGADFSEETRVKFEQFLLQRGKQLNDWPNDIFYYENNVRVDGPLIQDWWEFRSGVIQSFFGEVKSLVDSYEAGSGRTIKVSSYVGSWYETYYLNGVNWASKNFRIHPSLGLPVESIYTPEYYDTGYIEYLDFLMIGAYQTTSQEIQKYITLGNIVTNGEIPLYAGIALNNVQLPAVQREVFQAGLRTTNGLMLFDASQINWAIAKASLEDREWVKDYQLGMSLPDRPDTFLEGHYYNVNRVEGNINVLTDAFGTTTGTNHFGVEVVVDDTGVVTRVANRNQAINWSWGAPEENNSVIPPGGFVISTIDPSGVRTNRQLVANAYEVGDQVRSAVLSGLMDDALRETRDSHYPLEGTVEVLGPGMPSVKVNGESASVTPTGTFSANVPLSPGINFVQVDVYVDDLKTNSQTVQIIRTSTGDGGSNPGQPGSSGGSSSGTTPTQPVKPERLDVVKTTAENGQHLVDAKAELSRMLEEVKSLQTKPAQSQQLQYSFTESADVLTLHLPTAGLEAAVKELPNGVILLESPLVGRLELPVQALSESLQLRGSADSLQIRLSLPAKAQEEELYRLLPDQAAPLGSLLEVSFFWEQDDTLTELPAFKGANAKFTAAPLSGSVSAGTTTVLLLQPSLGSYTFVPAVIKEEGGKAQITFRLKASGIYAAIAHRKTFTDLNGHWAADEVGMLASKTVIQGTSDTEFSPNAPITRAQFTAMLVRALGLTRQQPNPSGGFTDVNPGAWYASAVSTALEHGLIEGFAGGEFRPNEQITRQQMSVLLVRALKLAGAEVPLGNPSSTLAGFEDRSQIGAWAKEAAAIAVESGLMKGRGDGDFAPEASSTRAEAATVLARMLRMAGLINP</sequence>
<feature type="region of interest" description="Disordered" evidence="1">
    <location>
        <begin position="1137"/>
        <end position="1167"/>
    </location>
</feature>
<dbReference type="EMBL" id="JAYERP010000001">
    <property type="protein sequence ID" value="MEA3569135.1"/>
    <property type="molecule type" value="Genomic_DNA"/>
</dbReference>
<evidence type="ECO:0000313" key="5">
    <source>
        <dbReference type="Proteomes" id="UP001292216"/>
    </source>
</evidence>
<feature type="signal peptide" evidence="2">
    <location>
        <begin position="1"/>
        <end position="32"/>
    </location>
</feature>
<gene>
    <name evidence="4" type="ORF">U9M73_03900</name>
</gene>
<feature type="compositionally biased region" description="Gly residues" evidence="1">
    <location>
        <begin position="1141"/>
        <end position="1157"/>
    </location>
</feature>
<dbReference type="InterPro" id="IPR001119">
    <property type="entry name" value="SLH_dom"/>
</dbReference>
<dbReference type="Pfam" id="PF00395">
    <property type="entry name" value="SLH"/>
    <property type="match status" value="3"/>
</dbReference>
<protein>
    <submittedName>
        <fullName evidence="4">S-layer homology domain-containing protein</fullName>
    </submittedName>
</protein>
<dbReference type="RefSeq" id="WP_323076373.1">
    <property type="nucleotide sequence ID" value="NZ_CBCSKM010000006.1"/>
</dbReference>
<dbReference type="Gene3D" id="3.20.20.80">
    <property type="entry name" value="Glycosidases"/>
    <property type="match status" value="1"/>
</dbReference>
<dbReference type="PROSITE" id="PS51272">
    <property type="entry name" value="SLH"/>
    <property type="match status" value="3"/>
</dbReference>
<keyword evidence="5" id="KW-1185">Reference proteome</keyword>
<dbReference type="SUPFAM" id="SSF51445">
    <property type="entry name" value="(Trans)glycosidases"/>
    <property type="match status" value="1"/>
</dbReference>
<dbReference type="InterPro" id="IPR003790">
    <property type="entry name" value="GHL10"/>
</dbReference>
<feature type="domain" description="SLH" evidence="3">
    <location>
        <begin position="1515"/>
        <end position="1576"/>
    </location>
</feature>
<dbReference type="InterPro" id="IPR051465">
    <property type="entry name" value="Cell_Envelope_Struct_Comp"/>
</dbReference>
<dbReference type="PANTHER" id="PTHR43308">
    <property type="entry name" value="OUTER MEMBRANE PROTEIN ALPHA-RELATED"/>
    <property type="match status" value="1"/>
</dbReference>
<accession>A0ABU5PGX9</accession>
<feature type="domain" description="SLH" evidence="3">
    <location>
        <begin position="1446"/>
        <end position="1509"/>
    </location>
</feature>
<evidence type="ECO:0000256" key="1">
    <source>
        <dbReference type="SAM" id="MobiDB-lite"/>
    </source>
</evidence>
<dbReference type="PANTHER" id="PTHR43308:SF5">
    <property type="entry name" value="S-LAYER PROTEIN _ PEPTIDOGLYCAN ENDO-BETA-N-ACETYLGLUCOSAMINIDASE"/>
    <property type="match status" value="1"/>
</dbReference>
<dbReference type="Proteomes" id="UP001292216">
    <property type="component" value="Unassembled WGS sequence"/>
</dbReference>
<dbReference type="InterPro" id="IPR017853">
    <property type="entry name" value="GH"/>
</dbReference>
<name>A0ABU5PGX9_9BACL</name>
<dbReference type="Pfam" id="PF02638">
    <property type="entry name" value="GHL10"/>
    <property type="match status" value="1"/>
</dbReference>
<evidence type="ECO:0000259" key="3">
    <source>
        <dbReference type="PROSITE" id="PS51272"/>
    </source>
</evidence>
<reference evidence="4 5" key="1">
    <citation type="submission" date="2023-12" db="EMBL/GenBank/DDBJ databases">
        <title>Whole genome sequencing of Paenibacillus phoenicis isolated from the Phoenix Mars Lander spacecraft assembly facility.</title>
        <authorList>
            <person name="Garcia A."/>
            <person name="Venkateswaran K."/>
        </authorList>
    </citation>
    <scope>NUCLEOTIDE SEQUENCE [LARGE SCALE GENOMIC DNA]</scope>
    <source>
        <strain evidence="4 5">3PO2SA</strain>
    </source>
</reference>
<evidence type="ECO:0000256" key="2">
    <source>
        <dbReference type="SAM" id="SignalP"/>
    </source>
</evidence>
<feature type="chain" id="PRO_5046944841" evidence="2">
    <location>
        <begin position="33"/>
        <end position="1576"/>
    </location>
</feature>
<proteinExistence type="predicted"/>
<dbReference type="InterPro" id="IPR013783">
    <property type="entry name" value="Ig-like_fold"/>
</dbReference>
<dbReference type="Gene3D" id="2.60.40.10">
    <property type="entry name" value="Immunoglobulins"/>
    <property type="match status" value="3"/>
</dbReference>
<feature type="domain" description="SLH" evidence="3">
    <location>
        <begin position="1384"/>
        <end position="1445"/>
    </location>
</feature>
<evidence type="ECO:0000313" key="4">
    <source>
        <dbReference type="EMBL" id="MEA3569135.1"/>
    </source>
</evidence>